<feature type="domain" description="RWD" evidence="3">
    <location>
        <begin position="236"/>
        <end position="363"/>
    </location>
</feature>
<keyword evidence="1" id="KW-0547">Nucleotide-binding</keyword>
<dbReference type="PANTHER" id="PTHR23305:SF1">
    <property type="entry name" value="OBG-TYPE G DOMAIN-CONTAINING PROTEIN"/>
    <property type="match status" value="1"/>
</dbReference>
<dbReference type="SMR" id="A0A836GBI5"/>
<dbReference type="Pfam" id="PF03959">
    <property type="entry name" value="FSH1"/>
    <property type="match status" value="1"/>
</dbReference>
<dbReference type="GO" id="GO:0005737">
    <property type="term" value="C:cytoplasm"/>
    <property type="evidence" value="ECO:0007669"/>
    <property type="project" value="TreeGrafter"/>
</dbReference>
<keyword evidence="6" id="KW-1185">Reference proteome</keyword>
<dbReference type="Pfam" id="PF08438">
    <property type="entry name" value="YGR210-like_G4"/>
    <property type="match status" value="1"/>
</dbReference>
<dbReference type="Gene3D" id="3.40.50.300">
    <property type="entry name" value="P-loop containing nucleotide triphosphate hydrolases"/>
    <property type="match status" value="1"/>
</dbReference>
<sequence length="949" mass="101268">MPVRVLCLHGAQQTRNIFQNQLSRFQDDLTHIAELVFLEAPHVLPLITVQDDMPTRSWCSADGKEDYSAGDALVATTMQPAGPGTDLAFTVMLGFSQGALMIYRYLWLHATDAAVAAQLRGVIVAGAQDPRRMLPGNERSELFHTTSHSAASSAGETAVFGSMPFLHVIGKKDTIVAPEESAAFARVCSSASRVLFHEHAHSIPALKEVRLAVREVCQAASMSATKMAEVLEARAEELEMVSSMYGEDCILARGNETLVRMPLFTDAESILASSSASAVASLEAPAMHALERIKVCFRVPWSYPSTLPMVEMADGPTWHSVKYERWAAGVVARTSAFLSDGLAVGTAMLLPAYLYAAGLAQEELDVLIDAFTEEAGGGGAHGGHDSGAAVSKATGPWAAEDEHLREMYIAEADAKAAELLLAESKLSCDGGRPSANGGEDEDGETCSMTAESETPAAAGSGGGSCTLIIGLIGKPSAGKSTFFNAVTNPTSESDAARVAAFPFTTIEPNIGAGLAPLYCPCATLRAAAGSAAPPSAVLSSGLMDDLCDATYGHMCALGSCRFRRHPVKVKDVAGLVQGAYHGKGRGNQFLNDLCDADVLVHVVDGAAATEADGTACAPGQGSAMEDIAWVRSEVHSWIYDNLRAKWLSLVRQPRKLRVMFSGYGSIPTFVDRVLRRVGIANEGALTAILPTWGPRELHAFVALYIRLRFPMVVALNKADLPTAADLATALRHAYPHEVFVPMTARTEWLALQLSRRGYVDYTPGAASLGVKVEYGEVAPLGKNVRQELHDVVSFFRSTAASQEPLPSSSLLRTTGVQDVLAAAMAACEVVLVYPVRAFHPVTSLAHCLTFKLGSSAERVFDSLVHLKLLEGKLVRFEMIDLAPVQQQQLQELLASLPTISSNGSAVLMVARQQQRSATLPTSVRTLRKTEVINSSVVVARILSNKRQLA</sequence>
<dbReference type="GO" id="GO:0005525">
    <property type="term" value="F:GTP binding"/>
    <property type="evidence" value="ECO:0007669"/>
    <property type="project" value="InterPro"/>
</dbReference>
<dbReference type="SUPFAM" id="SSF53474">
    <property type="entry name" value="alpha/beta-Hydrolases"/>
    <property type="match status" value="1"/>
</dbReference>
<dbReference type="SUPFAM" id="SSF54495">
    <property type="entry name" value="UBC-like"/>
    <property type="match status" value="1"/>
</dbReference>
<dbReference type="AlphaFoldDB" id="A0A836GBI5"/>
<dbReference type="FunFam" id="3.40.50.1820:FF:000534">
    <property type="entry name" value="Serine_hydrolase_(FSH1)/50S_ribosome-binding_GTPase/GTPase_of_uncharacterized_function_C-terminal_-_putative"/>
    <property type="match status" value="1"/>
</dbReference>
<gene>
    <name evidence="5" type="ORF">LSCM4_03004</name>
</gene>
<dbReference type="InterPro" id="IPR027417">
    <property type="entry name" value="P-loop_NTPase"/>
</dbReference>
<evidence type="ECO:0000259" key="4">
    <source>
        <dbReference type="PROSITE" id="PS51710"/>
    </source>
</evidence>
<dbReference type="KEGG" id="loi:92358957"/>
<dbReference type="InterPro" id="IPR029058">
    <property type="entry name" value="AB_hydrolase_fold"/>
</dbReference>
<dbReference type="InterPro" id="IPR006073">
    <property type="entry name" value="GTP-bd"/>
</dbReference>
<feature type="domain" description="OBG-type G" evidence="4">
    <location>
        <begin position="467"/>
        <end position="762"/>
    </location>
</feature>
<dbReference type="InterPro" id="IPR031167">
    <property type="entry name" value="G_OBG"/>
</dbReference>
<dbReference type="InterPro" id="IPR013646">
    <property type="entry name" value="YGR210-like_G4"/>
</dbReference>
<evidence type="ECO:0000256" key="1">
    <source>
        <dbReference type="ARBA" id="ARBA00022741"/>
    </source>
</evidence>
<dbReference type="SUPFAM" id="SSF52540">
    <property type="entry name" value="P-loop containing nucleoside triphosphate hydrolases"/>
    <property type="match status" value="1"/>
</dbReference>
<evidence type="ECO:0000313" key="6">
    <source>
        <dbReference type="Proteomes" id="UP000674143"/>
    </source>
</evidence>
<evidence type="ECO:0000259" key="3">
    <source>
        <dbReference type="PROSITE" id="PS50908"/>
    </source>
</evidence>
<dbReference type="Pfam" id="PF01926">
    <property type="entry name" value="MMR_HSR1"/>
    <property type="match status" value="1"/>
</dbReference>
<dbReference type="InterPro" id="IPR005645">
    <property type="entry name" value="FSH-like_dom"/>
</dbReference>
<feature type="region of interest" description="Disordered" evidence="2">
    <location>
        <begin position="430"/>
        <end position="458"/>
    </location>
</feature>
<reference evidence="6" key="1">
    <citation type="journal article" date="2021" name="Microbiol. Resour. Announc.">
        <title>LGAAP: Leishmaniinae Genome Assembly and Annotation Pipeline.</title>
        <authorList>
            <person name="Almutairi H."/>
            <person name="Urbaniak M.D."/>
            <person name="Bates M.D."/>
            <person name="Jariyapan N."/>
            <person name="Kwakye-Nuako G."/>
            <person name="Thomaz-Soccol V."/>
            <person name="Al-Salem W.S."/>
            <person name="Dillon R.J."/>
            <person name="Bates P.A."/>
            <person name="Gatherer D."/>
        </authorList>
    </citation>
    <scope>NUCLEOTIDE SEQUENCE [LARGE SCALE GENOMIC DNA]</scope>
</reference>
<dbReference type="GO" id="GO:0016887">
    <property type="term" value="F:ATP hydrolysis activity"/>
    <property type="evidence" value="ECO:0007669"/>
    <property type="project" value="TreeGrafter"/>
</dbReference>
<dbReference type="Proteomes" id="UP000674143">
    <property type="component" value="Unassembled WGS sequence"/>
</dbReference>
<dbReference type="Gene3D" id="3.40.50.1820">
    <property type="entry name" value="alpha/beta hydrolase"/>
    <property type="match status" value="1"/>
</dbReference>
<dbReference type="PANTHER" id="PTHR23305">
    <property type="entry name" value="OBG GTPASE FAMILY"/>
    <property type="match status" value="1"/>
</dbReference>
<dbReference type="PROSITE" id="PS51710">
    <property type="entry name" value="G_OBG"/>
    <property type="match status" value="1"/>
</dbReference>
<dbReference type="InterPro" id="IPR006575">
    <property type="entry name" value="RWD_dom"/>
</dbReference>
<organism evidence="5 6">
    <name type="scientific">Leishmania orientalis</name>
    <dbReference type="NCBI Taxonomy" id="2249476"/>
    <lineage>
        <taxon>Eukaryota</taxon>
        <taxon>Discoba</taxon>
        <taxon>Euglenozoa</taxon>
        <taxon>Kinetoplastea</taxon>
        <taxon>Metakinetoplastina</taxon>
        <taxon>Trypanosomatida</taxon>
        <taxon>Trypanosomatidae</taxon>
        <taxon>Leishmaniinae</taxon>
        <taxon>Leishmania</taxon>
    </lineage>
</organism>
<reference evidence="6" key="2">
    <citation type="journal article" date="2021" name="Sci. Data">
        <title>Chromosome-scale genome sequencing, assembly and annotation of six genomes from subfamily Leishmaniinae.</title>
        <authorList>
            <person name="Almutairi H."/>
            <person name="Urbaniak M.D."/>
            <person name="Bates M.D."/>
            <person name="Jariyapan N."/>
            <person name="Kwakye-Nuako G."/>
            <person name="Thomaz Soccol V."/>
            <person name="Al-Salem W.S."/>
            <person name="Dillon R.J."/>
            <person name="Bates P.A."/>
            <person name="Gatherer D."/>
        </authorList>
    </citation>
    <scope>NUCLEOTIDE SEQUENCE [LARGE SCALE GENOMIC DNA]</scope>
</reference>
<protein>
    <recommendedName>
        <fullName evidence="7">RWD domain-containing protein</fullName>
    </recommendedName>
</protein>
<evidence type="ECO:0000313" key="5">
    <source>
        <dbReference type="EMBL" id="KAG5470309.1"/>
    </source>
</evidence>
<name>A0A836GBI5_9TRYP</name>
<dbReference type="InterPro" id="IPR016135">
    <property type="entry name" value="UBQ-conjugating_enzyme/RWD"/>
</dbReference>
<evidence type="ECO:0008006" key="7">
    <source>
        <dbReference type="Google" id="ProtNLM"/>
    </source>
</evidence>
<dbReference type="GeneID" id="92358957"/>
<dbReference type="PROSITE" id="PS50908">
    <property type="entry name" value="RWD"/>
    <property type="match status" value="1"/>
</dbReference>
<dbReference type="RefSeq" id="XP_067060575.1">
    <property type="nucleotide sequence ID" value="XM_067205023.1"/>
</dbReference>
<proteinExistence type="predicted"/>
<comment type="caution">
    <text evidence="5">The sequence shown here is derived from an EMBL/GenBank/DDBJ whole genome shotgun (WGS) entry which is preliminary data.</text>
</comment>
<dbReference type="EMBL" id="JAFHLR010000032">
    <property type="protein sequence ID" value="KAG5470309.1"/>
    <property type="molecule type" value="Genomic_DNA"/>
</dbReference>
<evidence type="ECO:0000256" key="2">
    <source>
        <dbReference type="SAM" id="MobiDB-lite"/>
    </source>
</evidence>
<accession>A0A836GBI5</accession>